<proteinExistence type="predicted"/>
<sequence length="115" mass="12742">MGSLFQAVDKVIYRQPDFPGRPIGRENVCEILILIKNKANEMLPSSATSRGQPDRGPSGTRLFGALFVPCFFILWRASARRHHKVSPDPKIDARKGRRFYKAGAASEQDGGPQMG</sequence>
<reference evidence="2" key="1">
    <citation type="submission" date="2019-08" db="EMBL/GenBank/DDBJ databases">
        <authorList>
            <person name="Kucharzyk K."/>
            <person name="Murdoch R.W."/>
            <person name="Higgins S."/>
            <person name="Loffler F."/>
        </authorList>
    </citation>
    <scope>NUCLEOTIDE SEQUENCE</scope>
</reference>
<protein>
    <submittedName>
        <fullName evidence="2">Uncharacterized protein</fullName>
    </submittedName>
</protein>
<comment type="caution">
    <text evidence="2">The sequence shown here is derived from an EMBL/GenBank/DDBJ whole genome shotgun (WGS) entry which is preliminary data.</text>
</comment>
<feature type="region of interest" description="Disordered" evidence="1">
    <location>
        <begin position="83"/>
        <end position="115"/>
    </location>
</feature>
<accession>A0A645A0G0</accession>
<organism evidence="2">
    <name type="scientific">bioreactor metagenome</name>
    <dbReference type="NCBI Taxonomy" id="1076179"/>
    <lineage>
        <taxon>unclassified sequences</taxon>
        <taxon>metagenomes</taxon>
        <taxon>ecological metagenomes</taxon>
    </lineage>
</organism>
<dbReference type="AlphaFoldDB" id="A0A645A0G0"/>
<feature type="compositionally biased region" description="Basic and acidic residues" evidence="1">
    <location>
        <begin position="85"/>
        <end position="94"/>
    </location>
</feature>
<dbReference type="EMBL" id="VSSQ01011312">
    <property type="protein sequence ID" value="MPM46522.1"/>
    <property type="molecule type" value="Genomic_DNA"/>
</dbReference>
<name>A0A645A0G0_9ZZZZ</name>
<gene>
    <name evidence="2" type="ORF">SDC9_93225</name>
</gene>
<evidence type="ECO:0000313" key="2">
    <source>
        <dbReference type="EMBL" id="MPM46522.1"/>
    </source>
</evidence>
<evidence type="ECO:0000256" key="1">
    <source>
        <dbReference type="SAM" id="MobiDB-lite"/>
    </source>
</evidence>